<dbReference type="Proteomes" id="UP000248340">
    <property type="component" value="Unassembled WGS sequence"/>
</dbReference>
<evidence type="ECO:0000256" key="1">
    <source>
        <dbReference type="SAM" id="MobiDB-lite"/>
    </source>
</evidence>
<gene>
    <name evidence="2" type="ORF">BO82DRAFT_356291</name>
</gene>
<feature type="region of interest" description="Disordered" evidence="1">
    <location>
        <begin position="539"/>
        <end position="561"/>
    </location>
</feature>
<accession>A0A319DJA1</accession>
<reference evidence="2 3" key="1">
    <citation type="submission" date="2016-12" db="EMBL/GenBank/DDBJ databases">
        <title>The genomes of Aspergillus section Nigri reveals drivers in fungal speciation.</title>
        <authorList>
            <consortium name="DOE Joint Genome Institute"/>
            <person name="Vesth T.C."/>
            <person name="Nybo J."/>
            <person name="Theobald S."/>
            <person name="Brandl J."/>
            <person name="Frisvad J.C."/>
            <person name="Nielsen K.F."/>
            <person name="Lyhne E.K."/>
            <person name="Kogle M.E."/>
            <person name="Kuo A."/>
            <person name="Riley R."/>
            <person name="Clum A."/>
            <person name="Nolan M."/>
            <person name="Lipzen A."/>
            <person name="Salamov A."/>
            <person name="Henrissat B."/>
            <person name="Wiebenga A."/>
            <person name="De Vries R.P."/>
            <person name="Grigoriev I.V."/>
            <person name="Mortensen U.H."/>
            <person name="Andersen M.R."/>
            <person name="Baker S.E."/>
        </authorList>
    </citation>
    <scope>NUCLEOTIDE SEQUENCE [LARGE SCALE GENOMIC DNA]</scope>
    <source>
        <strain evidence="2 3">CBS 121591</strain>
    </source>
</reference>
<feature type="region of interest" description="Disordered" evidence="1">
    <location>
        <begin position="187"/>
        <end position="227"/>
    </location>
</feature>
<feature type="region of interest" description="Disordered" evidence="1">
    <location>
        <begin position="437"/>
        <end position="456"/>
    </location>
</feature>
<feature type="compositionally biased region" description="Low complexity" evidence="1">
    <location>
        <begin position="272"/>
        <end position="283"/>
    </location>
</feature>
<keyword evidence="3" id="KW-1185">Reference proteome</keyword>
<feature type="compositionally biased region" description="Polar residues" evidence="1">
    <location>
        <begin position="315"/>
        <end position="364"/>
    </location>
</feature>
<proteinExistence type="predicted"/>
<dbReference type="OrthoDB" id="3946750at2759"/>
<evidence type="ECO:0000313" key="2">
    <source>
        <dbReference type="EMBL" id="PYH79512.1"/>
    </source>
</evidence>
<name>A0A319DJA1_9EURO</name>
<protein>
    <recommendedName>
        <fullName evidence="4">Serine-threonine rich protein</fullName>
    </recommendedName>
</protein>
<evidence type="ECO:0000313" key="3">
    <source>
        <dbReference type="Proteomes" id="UP000248340"/>
    </source>
</evidence>
<dbReference type="AlphaFoldDB" id="A0A319DJA1"/>
<dbReference type="VEuPathDB" id="FungiDB:BO82DRAFT_356291"/>
<dbReference type="RefSeq" id="XP_025489712.1">
    <property type="nucleotide sequence ID" value="XM_025635683.1"/>
</dbReference>
<feature type="compositionally biased region" description="Basic and acidic residues" evidence="1">
    <location>
        <begin position="250"/>
        <end position="264"/>
    </location>
</feature>
<sequence length="755" mass="82821">MGILMTTSHMSAIRGSGHLSGTHPLAIHSVSSRLVISSSKHRKLSGCSHNHRHDPDLYKRHIYEHHRLYGPRMRTRPARQPRPVDPIVESHQPWWCHTWSSSLPSHKIEKTSGHPALHKDFWQMEVDRTRRTMDHIKQAIEKDPYGAIFGRRLEPFKSFEKFDKTFTSLCRALFGLGDKSADTAHADTAHADTAHGTPRTMTTTAKSENASDTTKKAQSTDSGKLRGPVVIHTKKNVTRYEFDPISGRMIPKEAKNPEVAEKGEGGINPVLSAADTTSASETTGYMSPMKRDAVESGSRDASNQGSLNDDLATDVVSTTVVKDQSQQSRSCVDSDTTQPDSTNQINPSEECSSASLEATGSTTERAALESAQHESLSKFLESDSIKPFLRHDEHQVVTQPQPLPEDHIRTLNADDLVANDKLASSDFARLDQVVDDSGKLQDARREKEEEEELESLSASDIRASYLRKEPDLDARASQDSNELNEMLETSSNTTCQVDASIDPRIECFQEATDQGLSSTTDDVAVPDKLRDVASDTANTSDRLALNEVQGTTPSPNPPSTVPHSLFGQVNTETYRVLAFDPIALCVTEAETSSSFHAPDEISHPAEILNRLNNPAKFLPYFEKLNNDGYEIVSGGGDVLVFRKTRGSLGHIEGTNACSKKGTGLSSSSFDNQQQRALDPNMVLQGSQSTPAETGEKASQGSKSAKILRRMLLGCVATAGTCYALCVVTEYFRTGGEDGRGIDAFTAFESERRHRE</sequence>
<dbReference type="GeneID" id="37138424"/>
<feature type="compositionally biased region" description="Basic and acidic residues" evidence="1">
    <location>
        <begin position="437"/>
        <end position="447"/>
    </location>
</feature>
<dbReference type="EMBL" id="KZ821718">
    <property type="protein sequence ID" value="PYH79512.1"/>
    <property type="molecule type" value="Genomic_DNA"/>
</dbReference>
<feature type="compositionally biased region" description="Polar residues" evidence="1">
    <location>
        <begin position="199"/>
        <end position="222"/>
    </location>
</feature>
<dbReference type="STRING" id="1448315.A0A319DJA1"/>
<feature type="region of interest" description="Disordered" evidence="1">
    <location>
        <begin position="248"/>
        <end position="365"/>
    </location>
</feature>
<organism evidence="2 3">
    <name type="scientific">Aspergillus uvarum CBS 121591</name>
    <dbReference type="NCBI Taxonomy" id="1448315"/>
    <lineage>
        <taxon>Eukaryota</taxon>
        <taxon>Fungi</taxon>
        <taxon>Dikarya</taxon>
        <taxon>Ascomycota</taxon>
        <taxon>Pezizomycotina</taxon>
        <taxon>Eurotiomycetes</taxon>
        <taxon>Eurotiomycetidae</taxon>
        <taxon>Eurotiales</taxon>
        <taxon>Aspergillaceae</taxon>
        <taxon>Aspergillus</taxon>
        <taxon>Aspergillus subgen. Circumdati</taxon>
    </lineage>
</organism>
<evidence type="ECO:0008006" key="4">
    <source>
        <dbReference type="Google" id="ProtNLM"/>
    </source>
</evidence>
<feature type="compositionally biased region" description="Basic and acidic residues" evidence="1">
    <location>
        <begin position="289"/>
        <end position="298"/>
    </location>
</feature>